<dbReference type="SUPFAM" id="SSF103473">
    <property type="entry name" value="MFS general substrate transporter"/>
    <property type="match status" value="1"/>
</dbReference>
<evidence type="ECO:0000313" key="7">
    <source>
        <dbReference type="EMBL" id="BBZ36180.1"/>
    </source>
</evidence>
<dbReference type="CDD" id="cd06173">
    <property type="entry name" value="MFS_MefA_like"/>
    <property type="match status" value="1"/>
</dbReference>
<evidence type="ECO:0000256" key="1">
    <source>
        <dbReference type="ARBA" id="ARBA00004651"/>
    </source>
</evidence>
<dbReference type="OrthoDB" id="9775268at2"/>
<dbReference type="PROSITE" id="PS50850">
    <property type="entry name" value="MFS"/>
    <property type="match status" value="1"/>
</dbReference>
<dbReference type="InterPro" id="IPR036259">
    <property type="entry name" value="MFS_trans_sf"/>
</dbReference>
<name>A0A7I7Y3A0_9MYCO</name>
<dbReference type="GO" id="GO:0005886">
    <property type="term" value="C:plasma membrane"/>
    <property type="evidence" value="ECO:0007669"/>
    <property type="project" value="UniProtKB-SubCell"/>
</dbReference>
<dbReference type="RefSeq" id="WP_085151975.1">
    <property type="nucleotide sequence ID" value="NZ_AP022612.1"/>
</dbReference>
<evidence type="ECO:0000256" key="3">
    <source>
        <dbReference type="ARBA" id="ARBA00022475"/>
    </source>
</evidence>
<evidence type="ECO:0000313" key="8">
    <source>
        <dbReference type="Proteomes" id="UP000466931"/>
    </source>
</evidence>
<keyword evidence="3" id="KW-1003">Cell membrane</keyword>
<keyword evidence="6" id="KW-0472">Membrane</keyword>
<dbReference type="GO" id="GO:0022857">
    <property type="term" value="F:transmembrane transporter activity"/>
    <property type="evidence" value="ECO:0007669"/>
    <property type="project" value="InterPro"/>
</dbReference>
<dbReference type="EMBL" id="AP022612">
    <property type="protein sequence ID" value="BBZ36180.1"/>
    <property type="molecule type" value="Genomic_DNA"/>
</dbReference>
<dbReference type="Proteomes" id="UP000466931">
    <property type="component" value="Chromosome"/>
</dbReference>
<evidence type="ECO:0000256" key="6">
    <source>
        <dbReference type="ARBA" id="ARBA00023136"/>
    </source>
</evidence>
<proteinExistence type="predicted"/>
<dbReference type="Pfam" id="PF05977">
    <property type="entry name" value="MFS_3"/>
    <property type="match status" value="1"/>
</dbReference>
<dbReference type="InterPro" id="IPR010290">
    <property type="entry name" value="TM_effector"/>
</dbReference>
<keyword evidence="4" id="KW-0812">Transmembrane</keyword>
<accession>A0A7I7Y3A0</accession>
<evidence type="ECO:0000256" key="5">
    <source>
        <dbReference type="ARBA" id="ARBA00022989"/>
    </source>
</evidence>
<comment type="subcellular location">
    <subcellularLocation>
        <location evidence="1">Cell membrane</location>
        <topology evidence="1">Multi-pass membrane protein</topology>
    </subcellularLocation>
</comment>
<organism evidence="7 8">
    <name type="scientific">Mycolicibacterium confluentis</name>
    <dbReference type="NCBI Taxonomy" id="28047"/>
    <lineage>
        <taxon>Bacteria</taxon>
        <taxon>Bacillati</taxon>
        <taxon>Actinomycetota</taxon>
        <taxon>Actinomycetes</taxon>
        <taxon>Mycobacteriales</taxon>
        <taxon>Mycobacteriaceae</taxon>
        <taxon>Mycolicibacterium</taxon>
    </lineage>
</organism>
<keyword evidence="8" id="KW-1185">Reference proteome</keyword>
<protein>
    <submittedName>
        <fullName evidence="7">MFS transporter</fullName>
    </submittedName>
</protein>
<dbReference type="PANTHER" id="PTHR23513">
    <property type="entry name" value="INTEGRAL MEMBRANE EFFLUX PROTEIN-RELATED"/>
    <property type="match status" value="1"/>
</dbReference>
<reference evidence="7" key="1">
    <citation type="journal article" date="2019" name="Emerg. Microbes Infect.">
        <title>Comprehensive subspecies identification of 175 nontuberculous mycobacteria species based on 7547 genomic profiles.</title>
        <authorList>
            <person name="Matsumoto Y."/>
            <person name="Kinjo T."/>
            <person name="Motooka D."/>
            <person name="Nabeya D."/>
            <person name="Jung N."/>
            <person name="Uechi K."/>
            <person name="Horii T."/>
            <person name="Iida T."/>
            <person name="Fujita J."/>
            <person name="Nakamura S."/>
        </authorList>
    </citation>
    <scope>NUCLEOTIDE SEQUENCE [LARGE SCALE GENOMIC DNA]</scope>
    <source>
        <strain evidence="7">JCM 13671</strain>
    </source>
</reference>
<evidence type="ECO:0000256" key="4">
    <source>
        <dbReference type="ARBA" id="ARBA00022692"/>
    </source>
</evidence>
<dbReference type="InterPro" id="IPR020846">
    <property type="entry name" value="MFS_dom"/>
</dbReference>
<keyword evidence="2" id="KW-0813">Transport</keyword>
<gene>
    <name evidence="7" type="ORF">MCNF_47850</name>
</gene>
<dbReference type="AlphaFoldDB" id="A0A7I7Y3A0"/>
<dbReference type="Gene3D" id="1.20.1250.20">
    <property type="entry name" value="MFS general substrate transporter like domains"/>
    <property type="match status" value="1"/>
</dbReference>
<sequence>MTADKKHGLGRTQPRNAAGLMFDPVFGVLFWGKVFSVVAVWTHSIVAAIVMYDATQSALMVGLVGVMQFGPQLILTPTSGKWADTGNPARQILLGRLLCVAGSGSTATWFFVSPAMQGMTAAIPVLLGSLLVGLGFVVGGPAMQSIVPNLIRPGELSTAMALNSMPMTIGRIIGPAAGAYLAAHLGPAVAFAVSTGLHLLFALLLIAVQFPAPRPLREGADYRVRVAVRYVMRDRPLLLALLAVTTVGVASDSSITLTPSIADALGGGPSLVGTLSAVFGVGAAVGMGILALLRGRIVSARVSSIGLIGLGAGCAVLAAASVPAVAVTGFALAGLGFGWAMTGLSTVVQERAPEELRGRIMALWLVGFLGSRPIAAVVLGGTADAVGVYAAFAVAAALCIAVALWCRPATLTGPLPSPQGVPGAS</sequence>
<dbReference type="PANTHER" id="PTHR23513:SF11">
    <property type="entry name" value="STAPHYLOFERRIN A TRANSPORTER"/>
    <property type="match status" value="1"/>
</dbReference>
<evidence type="ECO:0000256" key="2">
    <source>
        <dbReference type="ARBA" id="ARBA00022448"/>
    </source>
</evidence>
<keyword evidence="5" id="KW-1133">Transmembrane helix</keyword>
<reference evidence="7" key="2">
    <citation type="submission" date="2020-02" db="EMBL/GenBank/DDBJ databases">
        <authorList>
            <person name="Matsumoto Y."/>
            <person name="Motooka D."/>
            <person name="Nakamura S."/>
        </authorList>
    </citation>
    <scope>NUCLEOTIDE SEQUENCE</scope>
    <source>
        <strain evidence="7">JCM 13671</strain>
    </source>
</reference>